<dbReference type="GO" id="GO:0003700">
    <property type="term" value="F:DNA-binding transcription factor activity"/>
    <property type="evidence" value="ECO:0007669"/>
    <property type="project" value="InterPro"/>
</dbReference>
<dbReference type="Gene3D" id="1.10.10.10">
    <property type="entry name" value="Winged helix-like DNA-binding domain superfamily/Winged helix DNA-binding domain"/>
    <property type="match status" value="1"/>
</dbReference>
<dbReference type="Pfam" id="PF00126">
    <property type="entry name" value="HTH_1"/>
    <property type="match status" value="1"/>
</dbReference>
<evidence type="ECO:0000313" key="6">
    <source>
        <dbReference type="EMBL" id="SFT67551.1"/>
    </source>
</evidence>
<dbReference type="InterPro" id="IPR036388">
    <property type="entry name" value="WH-like_DNA-bd_sf"/>
</dbReference>
<dbReference type="SUPFAM" id="SSF46785">
    <property type="entry name" value="Winged helix' DNA-binding domain"/>
    <property type="match status" value="1"/>
</dbReference>
<keyword evidence="2" id="KW-0805">Transcription regulation</keyword>
<feature type="domain" description="HTH lysR-type" evidence="5">
    <location>
        <begin position="3"/>
        <end position="60"/>
    </location>
</feature>
<evidence type="ECO:0000256" key="4">
    <source>
        <dbReference type="ARBA" id="ARBA00023163"/>
    </source>
</evidence>
<dbReference type="PRINTS" id="PR00039">
    <property type="entry name" value="HTHLYSR"/>
</dbReference>
<evidence type="ECO:0000256" key="3">
    <source>
        <dbReference type="ARBA" id="ARBA00023125"/>
    </source>
</evidence>
<dbReference type="EMBL" id="FPAU01000001">
    <property type="protein sequence ID" value="SFT67551.1"/>
    <property type="molecule type" value="Genomic_DNA"/>
</dbReference>
<dbReference type="SUPFAM" id="SSF53850">
    <property type="entry name" value="Periplasmic binding protein-like II"/>
    <property type="match status" value="1"/>
</dbReference>
<dbReference type="InterPro" id="IPR050950">
    <property type="entry name" value="HTH-type_LysR_regulators"/>
</dbReference>
<dbReference type="PANTHER" id="PTHR30419:SF30">
    <property type="entry name" value="LYSR FAMILY TRANSCRIPTIONAL REGULATOR"/>
    <property type="match status" value="1"/>
</dbReference>
<proteinExistence type="inferred from homology"/>
<dbReference type="RefSeq" id="WP_090120404.1">
    <property type="nucleotide sequence ID" value="NZ_CP045300.1"/>
</dbReference>
<evidence type="ECO:0000259" key="5">
    <source>
        <dbReference type="PROSITE" id="PS50931"/>
    </source>
</evidence>
<keyword evidence="4" id="KW-0804">Transcription</keyword>
<dbReference type="Proteomes" id="UP000199187">
    <property type="component" value="Unassembled WGS sequence"/>
</dbReference>
<dbReference type="FunFam" id="1.10.10.10:FF:000001">
    <property type="entry name" value="LysR family transcriptional regulator"/>
    <property type="match status" value="1"/>
</dbReference>
<dbReference type="InterPro" id="IPR000847">
    <property type="entry name" value="LysR_HTH_N"/>
</dbReference>
<reference evidence="7" key="1">
    <citation type="submission" date="2016-10" db="EMBL/GenBank/DDBJ databases">
        <authorList>
            <person name="Varghese N."/>
            <person name="Submissions S."/>
        </authorList>
    </citation>
    <scope>NUCLEOTIDE SEQUENCE [LARGE SCALE GENOMIC DNA]</scope>
    <source>
        <strain evidence="7">Ah-143</strain>
    </source>
</reference>
<evidence type="ECO:0000256" key="2">
    <source>
        <dbReference type="ARBA" id="ARBA00023015"/>
    </source>
</evidence>
<dbReference type="GO" id="GO:0003677">
    <property type="term" value="F:DNA binding"/>
    <property type="evidence" value="ECO:0007669"/>
    <property type="project" value="UniProtKB-KW"/>
</dbReference>
<protein>
    <submittedName>
        <fullName evidence="6">DNA-binding transcriptional regulator, LysR family</fullName>
    </submittedName>
</protein>
<comment type="similarity">
    <text evidence="1">Belongs to the LysR transcriptional regulatory family.</text>
</comment>
<dbReference type="PANTHER" id="PTHR30419">
    <property type="entry name" value="HTH-TYPE TRANSCRIPTIONAL REGULATOR YBHD"/>
    <property type="match status" value="1"/>
</dbReference>
<keyword evidence="3 6" id="KW-0238">DNA-binding</keyword>
<dbReference type="CDD" id="cd08440">
    <property type="entry name" value="PBP2_LTTR_like_4"/>
    <property type="match status" value="1"/>
</dbReference>
<dbReference type="Pfam" id="PF03466">
    <property type="entry name" value="LysR_substrate"/>
    <property type="match status" value="1"/>
</dbReference>
<dbReference type="Gene3D" id="3.40.190.10">
    <property type="entry name" value="Periplasmic binding protein-like II"/>
    <property type="match status" value="2"/>
</dbReference>
<evidence type="ECO:0000313" key="7">
    <source>
        <dbReference type="Proteomes" id="UP000199187"/>
    </source>
</evidence>
<accession>A0A1I6ZY26</accession>
<dbReference type="InterPro" id="IPR036390">
    <property type="entry name" value="WH_DNA-bd_sf"/>
</dbReference>
<dbReference type="GO" id="GO:0005829">
    <property type="term" value="C:cytosol"/>
    <property type="evidence" value="ECO:0007669"/>
    <property type="project" value="TreeGrafter"/>
</dbReference>
<dbReference type="AlphaFoldDB" id="A0A1I6ZY26"/>
<evidence type="ECO:0000256" key="1">
    <source>
        <dbReference type="ARBA" id="ARBA00009437"/>
    </source>
</evidence>
<dbReference type="PROSITE" id="PS50931">
    <property type="entry name" value="HTH_LYSR"/>
    <property type="match status" value="1"/>
</dbReference>
<name>A0A1I6ZY26_9ENTR</name>
<keyword evidence="7" id="KW-1185">Reference proteome</keyword>
<organism evidence="6 7">
    <name type="scientific">Kosakonia arachidis</name>
    <dbReference type="NCBI Taxonomy" id="551989"/>
    <lineage>
        <taxon>Bacteria</taxon>
        <taxon>Pseudomonadati</taxon>
        <taxon>Pseudomonadota</taxon>
        <taxon>Gammaproteobacteria</taxon>
        <taxon>Enterobacterales</taxon>
        <taxon>Enterobacteriaceae</taxon>
        <taxon>Kosakonia</taxon>
    </lineage>
</organism>
<sequence>MQHELQGIQAFVKIAEIGCFTRASQFLHISQPALTRRIKKLEESLGTTLFERSTRRVKLTAVGRDFLPKARNLLDFYESSILSIKEMATHQTGVITLSCLPTAAFYFLPAVIRDYNEHYPNIRIRILEHSANDCLEAVLNGDADFGINMINITHPYIEFTPLVNEPFVLACKRDHDLAKKSLVMWEDLAGLRLIGVRKSSGNRLLIDQALEGFDWQPNWFYEVRHLSTSLGMVEAGLGVAVVPSLAMPTDEHHVLVSRPLIEPVIRRTLGLVVRRGNSLSPAAEKFREMLMKLWSQDNTSPWIGKFSN</sequence>
<dbReference type="InterPro" id="IPR005119">
    <property type="entry name" value="LysR_subst-bd"/>
</dbReference>
<gene>
    <name evidence="6" type="ORF">SAMN05192562_1011437</name>
</gene>
<dbReference type="OrthoDB" id="8437302at2"/>